<gene>
    <name evidence="1" type="ORF">LCGC14_2157500</name>
</gene>
<dbReference type="EMBL" id="LAZR01027615">
    <property type="protein sequence ID" value="KKL65183.1"/>
    <property type="molecule type" value="Genomic_DNA"/>
</dbReference>
<dbReference type="AlphaFoldDB" id="A0A0F9DTL1"/>
<protein>
    <recommendedName>
        <fullName evidence="2">Phage gp6-like head-tail connector protein</fullName>
    </recommendedName>
</protein>
<name>A0A0F9DTL1_9ZZZZ</name>
<evidence type="ECO:0000313" key="1">
    <source>
        <dbReference type="EMBL" id="KKL65183.1"/>
    </source>
</evidence>
<organism evidence="1">
    <name type="scientific">marine sediment metagenome</name>
    <dbReference type="NCBI Taxonomy" id="412755"/>
    <lineage>
        <taxon>unclassified sequences</taxon>
        <taxon>metagenomes</taxon>
        <taxon>ecological metagenomes</taxon>
    </lineage>
</organism>
<sequence length="177" mass="19194">MPSVTAAEVKEFLPIDYDVQDGTISILIAGVDDFLERALGRKIASAAEYIDHLDGGGFALWPVNRPVASVTSVTNLSTEDIENSDNYVLSDDRIHRVDGLDWADYYPGCWRVTYSGGEVAPSGLKMAALQLIARQFDNHGGKITQSAAGYGMTWEKLMSSDIWVLLGPLGRGAQQIG</sequence>
<reference evidence="1" key="1">
    <citation type="journal article" date="2015" name="Nature">
        <title>Complex archaea that bridge the gap between prokaryotes and eukaryotes.</title>
        <authorList>
            <person name="Spang A."/>
            <person name="Saw J.H."/>
            <person name="Jorgensen S.L."/>
            <person name="Zaremba-Niedzwiedzka K."/>
            <person name="Martijn J."/>
            <person name="Lind A.E."/>
            <person name="van Eijk R."/>
            <person name="Schleper C."/>
            <person name="Guy L."/>
            <person name="Ettema T.J."/>
        </authorList>
    </citation>
    <scope>NUCLEOTIDE SEQUENCE</scope>
</reference>
<dbReference type="Gene3D" id="1.10.3230.30">
    <property type="entry name" value="Phage gp6-like head-tail connector protein"/>
    <property type="match status" value="1"/>
</dbReference>
<evidence type="ECO:0008006" key="2">
    <source>
        <dbReference type="Google" id="ProtNLM"/>
    </source>
</evidence>
<accession>A0A0F9DTL1</accession>
<comment type="caution">
    <text evidence="1">The sequence shown here is derived from an EMBL/GenBank/DDBJ whole genome shotgun (WGS) entry which is preliminary data.</text>
</comment>
<proteinExistence type="predicted"/>